<accession>A0AAN0KIT2</accession>
<sequence>MSVILENIEALKNAKRFHIGEDYTYIWHTSGKLVGFKFVILQRENHSEYLHRYLLSVEQNSKIEKYFYHMDDRVPSLIGGNIYFERRYLDDAPINEMLHLDSVL</sequence>
<name>A0AAN0KIT2_9GAMM</name>
<organism evidence="1 2">
    <name type="scientific">Pectobacterium araliae</name>
    <dbReference type="NCBI Taxonomy" id="3073862"/>
    <lineage>
        <taxon>Bacteria</taxon>
        <taxon>Pseudomonadati</taxon>
        <taxon>Pseudomonadota</taxon>
        <taxon>Gammaproteobacteria</taxon>
        <taxon>Enterobacterales</taxon>
        <taxon>Pectobacteriaceae</taxon>
        <taxon>Pectobacterium</taxon>
    </lineage>
</organism>
<dbReference type="KEGG" id="parl:PEC302110_24850"/>
<evidence type="ECO:0000313" key="2">
    <source>
        <dbReference type="Proteomes" id="UP001377830"/>
    </source>
</evidence>
<dbReference type="Proteomes" id="UP001377830">
    <property type="component" value="Chromosome"/>
</dbReference>
<dbReference type="RefSeq" id="WP_261848477.1">
    <property type="nucleotide sequence ID" value="NZ_AP028908.1"/>
</dbReference>
<reference evidence="2" key="1">
    <citation type="journal article" date="2024" name="Int. J. Syst. Evol. Microbiol.">
        <title>Pectobacterium araliae sp. nov., a pathogen causing bacterial soft rot of Japanese angelica tree in Japan.</title>
        <authorList>
            <person name="Sawada H."/>
            <person name="Someya N."/>
            <person name="Morohoshi T."/>
            <person name="Ono M."/>
            <person name="Satou M."/>
        </authorList>
    </citation>
    <scope>NUCLEOTIDE SEQUENCE [LARGE SCALE GENOMIC DNA]</scope>
    <source>
        <strain evidence="2">MAFF 302110</strain>
    </source>
</reference>
<keyword evidence="2" id="KW-1185">Reference proteome</keyword>
<proteinExistence type="predicted"/>
<gene>
    <name evidence="1" type="ORF">PEC302110_24850</name>
</gene>
<evidence type="ECO:0000313" key="1">
    <source>
        <dbReference type="EMBL" id="BES85388.1"/>
    </source>
</evidence>
<dbReference type="AlphaFoldDB" id="A0AAN0KIT2"/>
<protein>
    <submittedName>
        <fullName evidence="1">Uncharacterized protein</fullName>
    </submittedName>
</protein>
<dbReference type="EMBL" id="AP028908">
    <property type="protein sequence ID" value="BES85388.1"/>
    <property type="molecule type" value="Genomic_DNA"/>
</dbReference>